<gene>
    <name evidence="2" type="ORF">H3309_08480</name>
</gene>
<keyword evidence="1" id="KW-1133">Transmembrane helix</keyword>
<sequence>MPPATAPAAAMGSGEATADTTIPVAVKARPQAPGEGELILWQGRAGGSRVLLETLGLFLLLGLLIWFAVSLILPHFAGSEFAGTPNASATPLILAMLIGMALIIGLPVWLRSSARGRAHYMLTNRRALVWLGDRIIGEAVLFGSEVRLIERSVEFSGALQWLDWRLKDEGMDRLRFEQLPDAATVAELAERHGARRTEWPSS</sequence>
<feature type="transmembrane region" description="Helical" evidence="1">
    <location>
        <begin position="50"/>
        <end position="72"/>
    </location>
</feature>
<keyword evidence="1" id="KW-0472">Membrane</keyword>
<reference evidence="2 3" key="1">
    <citation type="submission" date="2020-07" db="EMBL/GenBank/DDBJ databases">
        <title>Complete genome sequence for Sandaracinobacter sp. M6.</title>
        <authorList>
            <person name="Tang Y."/>
            <person name="Liu Q."/>
            <person name="Guo Z."/>
            <person name="Lei P."/>
            <person name="Huang B."/>
        </authorList>
    </citation>
    <scope>NUCLEOTIDE SEQUENCE [LARGE SCALE GENOMIC DNA]</scope>
    <source>
        <strain evidence="2 3">M6</strain>
    </source>
</reference>
<proteinExistence type="predicted"/>
<dbReference type="RefSeq" id="WP_182294319.1">
    <property type="nucleotide sequence ID" value="NZ_CP059851.1"/>
</dbReference>
<dbReference type="KEGG" id="sand:H3309_08480"/>
<evidence type="ECO:0000256" key="1">
    <source>
        <dbReference type="SAM" id="Phobius"/>
    </source>
</evidence>
<dbReference type="AlphaFoldDB" id="A0A7G5IDM8"/>
<name>A0A7G5IDM8_9SPHN</name>
<evidence type="ECO:0000313" key="2">
    <source>
        <dbReference type="EMBL" id="QMW21470.1"/>
    </source>
</evidence>
<dbReference type="EMBL" id="CP059851">
    <property type="protein sequence ID" value="QMW21470.1"/>
    <property type="molecule type" value="Genomic_DNA"/>
</dbReference>
<organism evidence="2 3">
    <name type="scientific">Sandaracinobacteroides saxicola</name>
    <dbReference type="NCBI Taxonomy" id="2759707"/>
    <lineage>
        <taxon>Bacteria</taxon>
        <taxon>Pseudomonadati</taxon>
        <taxon>Pseudomonadota</taxon>
        <taxon>Alphaproteobacteria</taxon>
        <taxon>Sphingomonadales</taxon>
        <taxon>Sphingosinicellaceae</taxon>
        <taxon>Sandaracinobacteroides</taxon>
    </lineage>
</organism>
<evidence type="ECO:0000313" key="3">
    <source>
        <dbReference type="Proteomes" id="UP000515292"/>
    </source>
</evidence>
<accession>A0A7G5IDM8</accession>
<feature type="transmembrane region" description="Helical" evidence="1">
    <location>
        <begin position="92"/>
        <end position="110"/>
    </location>
</feature>
<keyword evidence="1" id="KW-0812">Transmembrane</keyword>
<keyword evidence="3" id="KW-1185">Reference proteome</keyword>
<protein>
    <submittedName>
        <fullName evidence="2">Uncharacterized protein</fullName>
    </submittedName>
</protein>
<dbReference type="Proteomes" id="UP000515292">
    <property type="component" value="Chromosome"/>
</dbReference>